<protein>
    <recommendedName>
        <fullName evidence="7">Hydroxyacylglutathione hydrolase</fullName>
        <ecNumber evidence="7">3.1.2.6</ecNumber>
    </recommendedName>
    <alternativeName>
        <fullName evidence="7">Glyoxalase II</fullName>
        <shortName evidence="7">Glx II</shortName>
    </alternativeName>
</protein>
<dbReference type="HAMAP" id="MF_01374">
    <property type="entry name" value="Glyoxalase_2"/>
    <property type="match status" value="1"/>
</dbReference>
<comment type="catalytic activity">
    <reaction evidence="1 7">
        <text>an S-(2-hydroxyacyl)glutathione + H2O = a 2-hydroxy carboxylate + glutathione + H(+)</text>
        <dbReference type="Rhea" id="RHEA:21864"/>
        <dbReference type="ChEBI" id="CHEBI:15377"/>
        <dbReference type="ChEBI" id="CHEBI:15378"/>
        <dbReference type="ChEBI" id="CHEBI:57925"/>
        <dbReference type="ChEBI" id="CHEBI:58896"/>
        <dbReference type="ChEBI" id="CHEBI:71261"/>
        <dbReference type="EC" id="3.1.2.6"/>
    </reaction>
</comment>
<dbReference type="AlphaFoldDB" id="A0A6I4TUX1"/>
<feature type="binding site" evidence="7">
    <location>
        <position position="197"/>
    </location>
    <ligand>
        <name>Zn(2+)</name>
        <dbReference type="ChEBI" id="CHEBI:29105"/>
        <label>2</label>
    </ligand>
</feature>
<evidence type="ECO:0000313" key="9">
    <source>
        <dbReference type="EMBL" id="MXO99029.1"/>
    </source>
</evidence>
<name>A0A6I4TUX1_9SPHN</name>
<comment type="cofactor">
    <cofactor evidence="7">
        <name>Zn(2+)</name>
        <dbReference type="ChEBI" id="CHEBI:29105"/>
    </cofactor>
    <text evidence="7">Binds 2 Zn(2+) ions per subunit.</text>
</comment>
<feature type="binding site" evidence="7">
    <location>
        <position position="87"/>
    </location>
    <ligand>
        <name>Zn(2+)</name>
        <dbReference type="ChEBI" id="CHEBI:29105"/>
        <label>2</label>
    </ligand>
</feature>
<dbReference type="Proteomes" id="UP000469430">
    <property type="component" value="Unassembled WGS sequence"/>
</dbReference>
<dbReference type="GO" id="GO:0004416">
    <property type="term" value="F:hydroxyacylglutathione hydrolase activity"/>
    <property type="evidence" value="ECO:0007669"/>
    <property type="project" value="UniProtKB-UniRule"/>
</dbReference>
<feature type="domain" description="Metallo-beta-lactamase" evidence="8">
    <location>
        <begin position="39"/>
        <end position="197"/>
    </location>
</feature>
<evidence type="ECO:0000256" key="3">
    <source>
        <dbReference type="ARBA" id="ARBA00006759"/>
    </source>
</evidence>
<keyword evidence="5 7" id="KW-0378">Hydrolase</keyword>
<dbReference type="InterPro" id="IPR050110">
    <property type="entry name" value="Glyoxalase_II_hydrolase"/>
</dbReference>
<dbReference type="InterPro" id="IPR017782">
    <property type="entry name" value="Hydroxyacylglutathione_Hdrlase"/>
</dbReference>
<dbReference type="EC" id="3.1.2.6" evidence="7"/>
<dbReference type="Pfam" id="PF00753">
    <property type="entry name" value="Lactamase_B"/>
    <property type="match status" value="1"/>
</dbReference>
<dbReference type="InterPro" id="IPR032282">
    <property type="entry name" value="HAGH_C"/>
</dbReference>
<dbReference type="CDD" id="cd07723">
    <property type="entry name" value="hydroxyacylglutathione_hydrolase_MBL-fold"/>
    <property type="match status" value="1"/>
</dbReference>
<accession>A0A6I4TUX1</accession>
<feature type="binding site" evidence="7">
    <location>
        <position position="140"/>
    </location>
    <ligand>
        <name>Zn(2+)</name>
        <dbReference type="ChEBI" id="CHEBI:29105"/>
        <label>1</label>
    </ligand>
</feature>
<dbReference type="OrthoDB" id="9802248at2"/>
<evidence type="ECO:0000256" key="7">
    <source>
        <dbReference type="HAMAP-Rule" id="MF_01374"/>
    </source>
</evidence>
<proteinExistence type="inferred from homology"/>
<gene>
    <name evidence="7 9" type="primary">gloB</name>
    <name evidence="9" type="ORF">GRI97_08510</name>
</gene>
<dbReference type="PANTHER" id="PTHR43705">
    <property type="entry name" value="HYDROXYACYLGLUTATHIONE HYDROLASE"/>
    <property type="match status" value="1"/>
</dbReference>
<feature type="binding site" evidence="7">
    <location>
        <position position="159"/>
    </location>
    <ligand>
        <name>Zn(2+)</name>
        <dbReference type="ChEBI" id="CHEBI:29105"/>
        <label>1</label>
    </ligand>
</feature>
<comment type="caution">
    <text evidence="9">The sequence shown here is derived from an EMBL/GenBank/DDBJ whole genome shotgun (WGS) entry which is preliminary data.</text>
</comment>
<comment type="similarity">
    <text evidence="3 7">Belongs to the metallo-beta-lactamase superfamily. Glyoxalase II family.</text>
</comment>
<keyword evidence="4 7" id="KW-0479">Metal-binding</keyword>
<dbReference type="NCBIfam" id="TIGR03413">
    <property type="entry name" value="GSH_gloB"/>
    <property type="match status" value="1"/>
</dbReference>
<feature type="binding site" evidence="7">
    <location>
        <position position="86"/>
    </location>
    <ligand>
        <name>Zn(2+)</name>
        <dbReference type="ChEBI" id="CHEBI:29105"/>
        <label>2</label>
    </ligand>
</feature>
<dbReference type="SMART" id="SM00849">
    <property type="entry name" value="Lactamase_B"/>
    <property type="match status" value="1"/>
</dbReference>
<evidence type="ECO:0000256" key="2">
    <source>
        <dbReference type="ARBA" id="ARBA00004963"/>
    </source>
</evidence>
<dbReference type="InterPro" id="IPR035680">
    <property type="entry name" value="Clx_II_MBL"/>
</dbReference>
<keyword evidence="10" id="KW-1185">Reference proteome</keyword>
<dbReference type="EMBL" id="WTYJ01000001">
    <property type="protein sequence ID" value="MXO99029.1"/>
    <property type="molecule type" value="Genomic_DNA"/>
</dbReference>
<dbReference type="InterPro" id="IPR036866">
    <property type="entry name" value="RibonucZ/Hydroxyglut_hydro"/>
</dbReference>
<sequence>MVSASCSPGLPTVSVSAGRSIYLWNNPVLQLHQFPCLSDNYGFLLHDPASGETVCIDTPDADAYLQEAAARGWTITQIWNTHWHKDHAGGNAAIKAATNCRITASAIDAPKIDAVDCTVAHGDQVTIGTWQGDVIDVGGHTMGHVAFHLPDAGMAFVGDSLFALGCGRMFEGTPPQFWSSLSRLKALPPQTTVYCAHEYTASNARFALHADPDNAELQAYVTEITALREQDRPTVPFPLARELATNPFLRADDPALQARWGKGNPIDTFATLRAAKDSF</sequence>
<dbReference type="Gene3D" id="3.60.15.10">
    <property type="entry name" value="Ribonuclease Z/Hydroxyacylglutathione hydrolase-like"/>
    <property type="match status" value="1"/>
</dbReference>
<keyword evidence="6 7" id="KW-0862">Zinc</keyword>
<comment type="subunit">
    <text evidence="7">Monomer.</text>
</comment>
<reference evidence="9 10" key="1">
    <citation type="submission" date="2019-12" db="EMBL/GenBank/DDBJ databases">
        <title>Genomic-based taxomic classification of the family Erythrobacteraceae.</title>
        <authorList>
            <person name="Xu L."/>
        </authorList>
    </citation>
    <scope>NUCLEOTIDE SEQUENCE [LARGE SCALE GENOMIC DNA]</scope>
    <source>
        <strain evidence="9 10">S36</strain>
    </source>
</reference>
<evidence type="ECO:0000256" key="4">
    <source>
        <dbReference type="ARBA" id="ARBA00022723"/>
    </source>
</evidence>
<dbReference type="PANTHER" id="PTHR43705:SF1">
    <property type="entry name" value="HYDROXYACYLGLUTATHIONE HYDROLASE GLOB"/>
    <property type="match status" value="1"/>
</dbReference>
<feature type="binding site" evidence="7">
    <location>
        <position position="82"/>
    </location>
    <ligand>
        <name>Zn(2+)</name>
        <dbReference type="ChEBI" id="CHEBI:29105"/>
        <label>1</label>
    </ligand>
</feature>
<evidence type="ECO:0000256" key="5">
    <source>
        <dbReference type="ARBA" id="ARBA00022801"/>
    </source>
</evidence>
<comment type="pathway">
    <text evidence="2 7">Secondary metabolite metabolism; methylglyoxal degradation; (R)-lactate from methylglyoxal: step 2/2.</text>
</comment>
<dbReference type="Pfam" id="PF16123">
    <property type="entry name" value="HAGH_C"/>
    <property type="match status" value="1"/>
</dbReference>
<dbReference type="UniPathway" id="UPA00619">
    <property type="reaction ID" value="UER00676"/>
</dbReference>
<dbReference type="GO" id="GO:0019243">
    <property type="term" value="P:methylglyoxal catabolic process to D-lactate via S-lactoyl-glutathione"/>
    <property type="evidence" value="ECO:0007669"/>
    <property type="project" value="UniProtKB-UniRule"/>
</dbReference>
<feature type="binding site" evidence="7">
    <location>
        <position position="84"/>
    </location>
    <ligand>
        <name>Zn(2+)</name>
        <dbReference type="ChEBI" id="CHEBI:29105"/>
        <label>1</label>
    </ligand>
</feature>
<evidence type="ECO:0000256" key="1">
    <source>
        <dbReference type="ARBA" id="ARBA00001623"/>
    </source>
</evidence>
<evidence type="ECO:0000313" key="10">
    <source>
        <dbReference type="Proteomes" id="UP000469430"/>
    </source>
</evidence>
<dbReference type="SUPFAM" id="SSF56281">
    <property type="entry name" value="Metallo-hydrolase/oxidoreductase"/>
    <property type="match status" value="1"/>
</dbReference>
<feature type="binding site" evidence="7">
    <location>
        <position position="159"/>
    </location>
    <ligand>
        <name>Zn(2+)</name>
        <dbReference type="ChEBI" id="CHEBI:29105"/>
        <label>2</label>
    </ligand>
</feature>
<evidence type="ECO:0000259" key="8">
    <source>
        <dbReference type="SMART" id="SM00849"/>
    </source>
</evidence>
<dbReference type="PIRSF" id="PIRSF005457">
    <property type="entry name" value="Glx"/>
    <property type="match status" value="1"/>
</dbReference>
<dbReference type="InterPro" id="IPR001279">
    <property type="entry name" value="Metallo-B-lactamas"/>
</dbReference>
<comment type="function">
    <text evidence="7">Thiolesterase that catalyzes the hydrolysis of S-D-lactoyl-glutathione to form glutathione and D-lactic acid.</text>
</comment>
<evidence type="ECO:0000256" key="6">
    <source>
        <dbReference type="ARBA" id="ARBA00022833"/>
    </source>
</evidence>
<organism evidence="9 10">
    <name type="scientific">Croceibacterium xixiisoli</name>
    <dbReference type="NCBI Taxonomy" id="1476466"/>
    <lineage>
        <taxon>Bacteria</taxon>
        <taxon>Pseudomonadati</taxon>
        <taxon>Pseudomonadota</taxon>
        <taxon>Alphaproteobacteria</taxon>
        <taxon>Sphingomonadales</taxon>
        <taxon>Erythrobacteraceae</taxon>
        <taxon>Croceibacterium</taxon>
    </lineage>
</organism>
<dbReference type="GO" id="GO:0046872">
    <property type="term" value="F:metal ion binding"/>
    <property type="evidence" value="ECO:0007669"/>
    <property type="project" value="UniProtKB-KW"/>
</dbReference>